<reference evidence="1 2" key="1">
    <citation type="submission" date="2012-10" db="EMBL/GenBank/DDBJ databases">
        <title>Draft Genome Sequence of Paenibacillus popilliae ATCC 14706T.</title>
        <authorList>
            <person name="Iiyama K."/>
            <person name="Mori K."/>
            <person name="Mon H."/>
            <person name="Chieda Y."/>
            <person name="Lee J.M."/>
            <person name="Kusakabe T."/>
            <person name="Tashiro K."/>
            <person name="Asano S."/>
            <person name="Yasunaga-Aoki C."/>
            <person name="Shimizu S."/>
        </authorList>
    </citation>
    <scope>NUCLEOTIDE SEQUENCE [LARGE SCALE GENOMIC DNA]</scope>
    <source>
        <strain evidence="1 2">ATCC 14706</strain>
    </source>
</reference>
<dbReference type="RefSeq" id="WP_006285046.1">
    <property type="nucleotide sequence ID" value="NZ_BALG01000044.1"/>
</dbReference>
<accession>M9M3E2</accession>
<dbReference type="OrthoDB" id="1919832at2"/>
<evidence type="ECO:0000313" key="2">
    <source>
        <dbReference type="Proteomes" id="UP000029453"/>
    </source>
</evidence>
<dbReference type="Pfam" id="PF22759">
    <property type="entry name" value="E217_GP41"/>
    <property type="match status" value="1"/>
</dbReference>
<sequence>MCNFGRVVEVMVGGIKFSMADYAIEGTVPFDDDPLPNESEIKIWNLKQTTVNKIKRNSTLVVNAGYKGDVGVILNGRVSSIRTTREGMDRITTIHVLDGVDLSKREVKDVSFKNGTLASYIIKSMAAKIGLPIAQFDLTKDYRYTEGYTANGAATEIISKVAEDCKTSVYINKGKLYIRSLKHGRGKDKLFQLSADSGLIGIPEYQKEEHSKGYRLTSQLQYRITTASAIDLKSEAFTGRLYVRSGAHAFSRTGDFTTSVEAIL</sequence>
<comment type="caution">
    <text evidence="1">The sequence shown here is derived from an EMBL/GenBank/DDBJ whole genome shotgun (WGS) entry which is preliminary data.</text>
</comment>
<dbReference type="EMBL" id="BALG01000044">
    <property type="protein sequence ID" value="GAC41698.1"/>
    <property type="molecule type" value="Genomic_DNA"/>
</dbReference>
<proteinExistence type="predicted"/>
<evidence type="ECO:0000313" key="1">
    <source>
        <dbReference type="EMBL" id="GAC41698.1"/>
    </source>
</evidence>
<dbReference type="Proteomes" id="UP000029453">
    <property type="component" value="Unassembled WGS sequence"/>
</dbReference>
<dbReference type="InterPro" id="IPR054496">
    <property type="entry name" value="E217_GP41"/>
</dbReference>
<protein>
    <submittedName>
        <fullName evidence="1">Uncharacterized protein</fullName>
    </submittedName>
</protein>
<dbReference type="AlphaFoldDB" id="M9M3E2"/>
<dbReference type="NCBIfam" id="NF047561">
    <property type="entry name" value="orf58_phage_fam"/>
    <property type="match status" value="1"/>
</dbReference>
<name>M9M3E2_PAEPP</name>
<gene>
    <name evidence="1" type="ORF">PPOP_1049</name>
</gene>
<organism evidence="1 2">
    <name type="scientific">Paenibacillus popilliae ATCC 14706</name>
    <dbReference type="NCBI Taxonomy" id="1212764"/>
    <lineage>
        <taxon>Bacteria</taxon>
        <taxon>Bacillati</taxon>
        <taxon>Bacillota</taxon>
        <taxon>Bacilli</taxon>
        <taxon>Bacillales</taxon>
        <taxon>Paenibacillaceae</taxon>
        <taxon>Paenibacillus</taxon>
    </lineage>
</organism>
<keyword evidence="2" id="KW-1185">Reference proteome</keyword>